<dbReference type="EMBL" id="BQKY01000012">
    <property type="protein sequence ID" value="GJN92872.1"/>
    <property type="molecule type" value="Genomic_DNA"/>
</dbReference>
<sequence length="186" mass="20747">MSNWTGGELSRHRKAKKSALRDAPSAHPYGYKSARGPYIAPRRGPVTTRPFIARSKKDETPKPSFDFDFFREQQAQAITSGAGLLAPVESFYKSDKPLTLFDVASETATDEVSNRPYFGPDPILRGSSVFAPDTPPFSFTTFSWRRCIFSAVRPFELLPPGEFACLAPVCRRSPQAHALTPAWYRV</sequence>
<protein>
    <submittedName>
        <fullName evidence="2">Uncharacterized protein</fullName>
    </submittedName>
</protein>
<dbReference type="Proteomes" id="UP001342314">
    <property type="component" value="Unassembled WGS sequence"/>
</dbReference>
<feature type="region of interest" description="Disordered" evidence="1">
    <location>
        <begin position="1"/>
        <end position="45"/>
    </location>
</feature>
<gene>
    <name evidence="2" type="ORF">Rhopal_005912-T1</name>
</gene>
<evidence type="ECO:0000313" key="3">
    <source>
        <dbReference type="Proteomes" id="UP001342314"/>
    </source>
</evidence>
<reference evidence="2 3" key="1">
    <citation type="submission" date="2021-12" db="EMBL/GenBank/DDBJ databases">
        <title>High titer production of polyol ester of fatty acids by Rhodotorula paludigena BS15 towards product separation-free biomass refinery.</title>
        <authorList>
            <person name="Mano J."/>
            <person name="Ono H."/>
            <person name="Tanaka T."/>
            <person name="Naito K."/>
            <person name="Sushida H."/>
            <person name="Ike M."/>
            <person name="Tokuyasu K."/>
            <person name="Kitaoka M."/>
        </authorList>
    </citation>
    <scope>NUCLEOTIDE SEQUENCE [LARGE SCALE GENOMIC DNA]</scope>
    <source>
        <strain evidence="2 3">BS15</strain>
    </source>
</reference>
<accession>A0AAV5GUZ9</accession>
<comment type="caution">
    <text evidence="2">The sequence shown here is derived from an EMBL/GenBank/DDBJ whole genome shotgun (WGS) entry which is preliminary data.</text>
</comment>
<proteinExistence type="predicted"/>
<evidence type="ECO:0000313" key="2">
    <source>
        <dbReference type="EMBL" id="GJN92872.1"/>
    </source>
</evidence>
<dbReference type="AlphaFoldDB" id="A0AAV5GUZ9"/>
<evidence type="ECO:0000256" key="1">
    <source>
        <dbReference type="SAM" id="MobiDB-lite"/>
    </source>
</evidence>
<keyword evidence="3" id="KW-1185">Reference proteome</keyword>
<organism evidence="2 3">
    <name type="scientific">Rhodotorula paludigena</name>
    <dbReference type="NCBI Taxonomy" id="86838"/>
    <lineage>
        <taxon>Eukaryota</taxon>
        <taxon>Fungi</taxon>
        <taxon>Dikarya</taxon>
        <taxon>Basidiomycota</taxon>
        <taxon>Pucciniomycotina</taxon>
        <taxon>Microbotryomycetes</taxon>
        <taxon>Sporidiobolales</taxon>
        <taxon>Sporidiobolaceae</taxon>
        <taxon>Rhodotorula</taxon>
    </lineage>
</organism>
<name>A0AAV5GUZ9_9BASI</name>